<evidence type="ECO:0000313" key="3">
    <source>
        <dbReference type="Proteomes" id="UP000594688"/>
    </source>
</evidence>
<feature type="domain" description="DUF4145" evidence="1">
    <location>
        <begin position="107"/>
        <end position="196"/>
    </location>
</feature>
<gene>
    <name evidence="2" type="ORF">G3M70_09200</name>
</gene>
<dbReference type="EMBL" id="CP048685">
    <property type="protein sequence ID" value="QPJ62037.1"/>
    <property type="molecule type" value="Genomic_DNA"/>
</dbReference>
<protein>
    <submittedName>
        <fullName evidence="2">DUF4145 domain-containing protein</fullName>
    </submittedName>
</protein>
<proteinExistence type="predicted"/>
<name>A0A7T0BWB8_9BACT</name>
<dbReference type="AlphaFoldDB" id="A0A7T0BWB8"/>
<dbReference type="InterPro" id="IPR025285">
    <property type="entry name" value="DUF4145"/>
</dbReference>
<evidence type="ECO:0000313" key="2">
    <source>
        <dbReference type="EMBL" id="QPJ62037.1"/>
    </source>
</evidence>
<organism evidence="2 3">
    <name type="scientific">Candidatus Nitronauta litoralis</name>
    <dbReference type="NCBI Taxonomy" id="2705533"/>
    <lineage>
        <taxon>Bacteria</taxon>
        <taxon>Pseudomonadati</taxon>
        <taxon>Nitrospinota/Tectimicrobiota group</taxon>
        <taxon>Nitrospinota</taxon>
        <taxon>Nitrospinia</taxon>
        <taxon>Nitrospinales</taxon>
        <taxon>Nitrospinaceae</taxon>
        <taxon>Candidatus Nitronauta</taxon>
    </lineage>
</organism>
<dbReference type="Proteomes" id="UP000594688">
    <property type="component" value="Chromosome"/>
</dbReference>
<sequence length="236" mass="26904">MKPFNWECPYCGKPTTITSPHIDQNFRTSQIRNSILGSYIGIGYTIISCPNKDCKSLTVNAAINKIIWVNGNPLKGDIIKSFSLLPESHARPQPEYIPEVITEDYYEACRICNLSPKASATLSRRCLQGMIRDFWGIKMNRLVDEIKALKDKVDGPTWEAIDSVREIGNIGAHMEKDVNLIIEVEPDEAEILINLIETLFKEWYVAKYQKEQNFSSVVQLAKEKKEKKNQGGKFDF</sequence>
<dbReference type="Pfam" id="PF13643">
    <property type="entry name" value="DUF4145"/>
    <property type="match status" value="1"/>
</dbReference>
<dbReference type="KEGG" id="nli:G3M70_09200"/>
<accession>A0A7T0BWB8</accession>
<reference evidence="2 3" key="1">
    <citation type="submission" date="2020-02" db="EMBL/GenBank/DDBJ databases">
        <title>Genomic and physiological characterization of two novel Nitrospinaceae genera.</title>
        <authorList>
            <person name="Mueller A.J."/>
            <person name="Jung M.-Y."/>
            <person name="Strachan C.R."/>
            <person name="Herbold C.W."/>
            <person name="Kirkegaard R.H."/>
            <person name="Daims H."/>
        </authorList>
    </citation>
    <scope>NUCLEOTIDE SEQUENCE [LARGE SCALE GENOMIC DNA]</scope>
    <source>
        <strain evidence="2">EB</strain>
    </source>
</reference>
<evidence type="ECO:0000259" key="1">
    <source>
        <dbReference type="Pfam" id="PF13643"/>
    </source>
</evidence>